<protein>
    <submittedName>
        <fullName evidence="1">Uncharacterized protein</fullName>
    </submittedName>
</protein>
<proteinExistence type="predicted"/>
<sequence>MSCNILLDFKSKVFIINIQSPDEKLFSLSILIVLLKFLDKQLSASSDIL</sequence>
<gene>
    <name evidence="1" type="ORF">METZ01_LOCUS378427</name>
</gene>
<evidence type="ECO:0000313" key="1">
    <source>
        <dbReference type="EMBL" id="SVD25573.1"/>
    </source>
</evidence>
<accession>A0A382TUA1</accession>
<dbReference type="EMBL" id="UINC01139181">
    <property type="protein sequence ID" value="SVD25573.1"/>
    <property type="molecule type" value="Genomic_DNA"/>
</dbReference>
<reference evidence="1" key="1">
    <citation type="submission" date="2018-05" db="EMBL/GenBank/DDBJ databases">
        <authorList>
            <person name="Lanie J.A."/>
            <person name="Ng W.-L."/>
            <person name="Kazmierczak K.M."/>
            <person name="Andrzejewski T.M."/>
            <person name="Davidsen T.M."/>
            <person name="Wayne K.J."/>
            <person name="Tettelin H."/>
            <person name="Glass J.I."/>
            <person name="Rusch D."/>
            <person name="Podicherti R."/>
            <person name="Tsui H.-C.T."/>
            <person name="Winkler M.E."/>
        </authorList>
    </citation>
    <scope>NUCLEOTIDE SEQUENCE</scope>
</reference>
<dbReference type="AlphaFoldDB" id="A0A382TUA1"/>
<name>A0A382TUA1_9ZZZZ</name>
<organism evidence="1">
    <name type="scientific">marine metagenome</name>
    <dbReference type="NCBI Taxonomy" id="408172"/>
    <lineage>
        <taxon>unclassified sequences</taxon>
        <taxon>metagenomes</taxon>
        <taxon>ecological metagenomes</taxon>
    </lineage>
</organism>